<feature type="region of interest" description="Disordered" evidence="6">
    <location>
        <begin position="543"/>
        <end position="584"/>
    </location>
</feature>
<keyword evidence="2 4" id="KW-0507">mRNA processing</keyword>
<dbReference type="Pfam" id="PF16661">
    <property type="entry name" value="Lactamase_B_6"/>
    <property type="match status" value="2"/>
</dbReference>
<accession>A0A5C5FMQ5</accession>
<name>A0A5C5FMQ5_9BASI</name>
<gene>
    <name evidence="8" type="ORF">DMC30DRAFT_73269</name>
</gene>
<comment type="caution">
    <text evidence="8">The sequence shown here is derived from an EMBL/GenBank/DDBJ whole genome shotgun (WGS) entry which is preliminary data.</text>
</comment>
<dbReference type="Pfam" id="PF13299">
    <property type="entry name" value="CPSF100_C"/>
    <property type="match status" value="1"/>
</dbReference>
<dbReference type="EMBL" id="SOZI01000155">
    <property type="protein sequence ID" value="TNY18123.1"/>
    <property type="molecule type" value="Genomic_DNA"/>
</dbReference>
<dbReference type="SUPFAM" id="SSF56281">
    <property type="entry name" value="Metallo-hydrolase/oxidoreductase"/>
    <property type="match status" value="1"/>
</dbReference>
<dbReference type="AlphaFoldDB" id="A0A5C5FMQ5"/>
<evidence type="ECO:0000256" key="4">
    <source>
        <dbReference type="RuleBase" id="RU365006"/>
    </source>
</evidence>
<evidence type="ECO:0000256" key="1">
    <source>
        <dbReference type="ARBA" id="ARBA00004123"/>
    </source>
</evidence>
<evidence type="ECO:0000256" key="5">
    <source>
        <dbReference type="SAM" id="Coils"/>
    </source>
</evidence>
<feature type="coiled-coil region" evidence="5">
    <location>
        <begin position="515"/>
        <end position="542"/>
    </location>
</feature>
<dbReference type="SMART" id="SM01027">
    <property type="entry name" value="Beta-Casp"/>
    <property type="match status" value="1"/>
</dbReference>
<keyword evidence="4" id="KW-0694">RNA-binding</keyword>
<evidence type="ECO:0000259" key="7">
    <source>
        <dbReference type="SMART" id="SM01027"/>
    </source>
</evidence>
<dbReference type="InterPro" id="IPR022712">
    <property type="entry name" value="Beta_Casp"/>
</dbReference>
<feature type="region of interest" description="Disordered" evidence="6">
    <location>
        <begin position="865"/>
        <end position="886"/>
    </location>
</feature>
<feature type="compositionally biased region" description="Basic and acidic residues" evidence="6">
    <location>
        <begin position="135"/>
        <end position="150"/>
    </location>
</feature>
<dbReference type="PANTHER" id="PTHR45922:SF1">
    <property type="entry name" value="CLEAVAGE AND POLYADENYLATION SPECIFICITY FACTOR SUBUNIT 2"/>
    <property type="match status" value="1"/>
</dbReference>
<feature type="compositionally biased region" description="Acidic residues" evidence="6">
    <location>
        <begin position="552"/>
        <end position="578"/>
    </location>
</feature>
<feature type="compositionally biased region" description="Basic and acidic residues" evidence="6">
    <location>
        <begin position="695"/>
        <end position="704"/>
    </location>
</feature>
<keyword evidence="9" id="KW-1185">Reference proteome</keyword>
<dbReference type="Gene3D" id="3.60.15.10">
    <property type="entry name" value="Ribonuclease Z/Hydroxyacylglutathione hydrolase-like"/>
    <property type="match status" value="1"/>
</dbReference>
<evidence type="ECO:0000256" key="3">
    <source>
        <dbReference type="ARBA" id="ARBA00023242"/>
    </source>
</evidence>
<keyword evidence="3 4" id="KW-0539">Nucleus</keyword>
<dbReference type="Pfam" id="PF10996">
    <property type="entry name" value="Beta-Casp"/>
    <property type="match status" value="1"/>
</dbReference>
<dbReference type="Proteomes" id="UP000311382">
    <property type="component" value="Unassembled WGS sequence"/>
</dbReference>
<evidence type="ECO:0000256" key="6">
    <source>
        <dbReference type="SAM" id="MobiDB-lite"/>
    </source>
</evidence>
<feature type="domain" description="Beta-Casp" evidence="7">
    <location>
        <begin position="350"/>
        <end position="473"/>
    </location>
</feature>
<proteinExistence type="inferred from homology"/>
<keyword evidence="5" id="KW-0175">Coiled coil</keyword>
<protein>
    <recommendedName>
        <fullName evidence="4">Cleavage and polyadenylation specificity factor subunit 2</fullName>
    </recommendedName>
    <alternativeName>
        <fullName evidence="4">Cleavage and polyadenylation specificity factor 100 kDa subunit</fullName>
    </alternativeName>
</protein>
<dbReference type="GO" id="GO:0005847">
    <property type="term" value="C:mRNA cleavage and polyadenylation specificity factor complex"/>
    <property type="evidence" value="ECO:0007669"/>
    <property type="project" value="InterPro"/>
</dbReference>
<dbReference type="InterPro" id="IPR027075">
    <property type="entry name" value="CPSF2"/>
</dbReference>
<dbReference type="InterPro" id="IPR001279">
    <property type="entry name" value="Metallo-B-lactamas"/>
</dbReference>
<feature type="region of interest" description="Disordered" evidence="6">
    <location>
        <begin position="669"/>
        <end position="704"/>
    </location>
</feature>
<dbReference type="GO" id="GO:0003723">
    <property type="term" value="F:RNA binding"/>
    <property type="evidence" value="ECO:0007669"/>
    <property type="project" value="UniProtKB-KW"/>
</dbReference>
<comment type="subcellular location">
    <subcellularLocation>
        <location evidence="1 4">Nucleus</location>
    </subcellularLocation>
</comment>
<dbReference type="InterPro" id="IPR036866">
    <property type="entry name" value="RibonucZ/Hydroxyglut_hydro"/>
</dbReference>
<dbReference type="STRING" id="5288.A0A5C5FMQ5"/>
<dbReference type="GO" id="GO:0006398">
    <property type="term" value="P:mRNA 3'-end processing by stem-loop binding and cleavage"/>
    <property type="evidence" value="ECO:0007669"/>
    <property type="project" value="InterPro"/>
</dbReference>
<comment type="similarity">
    <text evidence="4">Belongs to the metallo-beta-lactamase superfamily. RNA-metabolizing metallo-beta-lactamase-like family. CPSF2/YSH1 subfamily.</text>
</comment>
<reference evidence="8 9" key="1">
    <citation type="submission" date="2019-03" db="EMBL/GenBank/DDBJ databases">
        <title>Rhodosporidium diobovatum UCD-FST 08-225 genome sequencing, assembly, and annotation.</title>
        <authorList>
            <person name="Fakankun I.U."/>
            <person name="Fristensky B."/>
            <person name="Levin D.B."/>
        </authorList>
    </citation>
    <scope>NUCLEOTIDE SEQUENCE [LARGE SCALE GENOMIC DNA]</scope>
    <source>
        <strain evidence="8 9">UCD-FST 08-225</strain>
    </source>
</reference>
<feature type="region of interest" description="Disordered" evidence="6">
    <location>
        <begin position="135"/>
        <end position="155"/>
    </location>
</feature>
<dbReference type="PANTHER" id="PTHR45922">
    <property type="entry name" value="CLEAVAGE AND POLYADENYLATION SPECIFICITY FACTOR SUBUNIT 2"/>
    <property type="match status" value="1"/>
</dbReference>
<organism evidence="8 9">
    <name type="scientific">Rhodotorula diobovata</name>
    <dbReference type="NCBI Taxonomy" id="5288"/>
    <lineage>
        <taxon>Eukaryota</taxon>
        <taxon>Fungi</taxon>
        <taxon>Dikarya</taxon>
        <taxon>Basidiomycota</taxon>
        <taxon>Pucciniomycotina</taxon>
        <taxon>Microbotryomycetes</taxon>
        <taxon>Sporidiobolales</taxon>
        <taxon>Sporidiobolaceae</taxon>
        <taxon>Rhodotorula</taxon>
    </lineage>
</organism>
<evidence type="ECO:0000313" key="8">
    <source>
        <dbReference type="EMBL" id="TNY18123.1"/>
    </source>
</evidence>
<dbReference type="OrthoDB" id="64353at2759"/>
<evidence type="ECO:0000313" key="9">
    <source>
        <dbReference type="Proteomes" id="UP000311382"/>
    </source>
</evidence>
<sequence length="1008" mass="108557">MSITITPLSASPLPPTYHLTVDGASILLDCGAYDKGSETTLSHDAADAAGAPTAEQVDAYLSTLRALAPSLNLVLLSHPLLTSLGLLPYLRAKCGLRCPVYATLPTREMGRYAVEEWVEARSVAERNDARVEQKLANQHKEQQIKDAAAEKKRRKGKAKVQDVEVGVGEDLVAVKEEELAGAALVKDEEGDTVKAKDPWDQAWKLTTQEIRDAFLAINAVRWTQPIHLTGPLKGYTLVAHRSGHTLGGSLYTLRPSLSSSLSPASSASSFLYAPLFNHVKEHHLDPTSLLNAGNVDDNFRRMGVVVVGAERSKVVNIKRIDRERKLLDLITTTLQSGGSILLPTDPSARLFELLVLLETHWRFAGLGSQFPLCLISRTGKDAVGFVRSLTEWMGGQLSGDAAEKLKFSNLRIFSSLDEIAASIPPTVPKLILTVPSTLSYGFARALFLDFARTPSNLVLLTGLSEPGSLARWLAQEVWEPQQDEGCKYGQGKVGKEIKMDQTIELEMRRKVYLEGEELEAHLEAEREAAELLAKQQAALERSRRMLHADAGGESDSESDSDGEGGNDEEADAAEEAGDADGAAPALRRRRIGGFTGGAGAWDEFLDADALAGSAGGQSFDIYVRGSFGVRSGGGGLQRFRMFPVVERRRRVDAYGEAIDVEGWLRRGQEEDPLAPGADQQVLGKRPREDEPEPAPEEKPEPPHKYVVDRVEVHLQSLLFVVDMEGLSDGRALKTILPQINPRKLVIVDGAPDAIADLASACRSVTSMTEDIYTPALGEKIKVGEETKNFSIRLGDSIMAVLRLSRVDDYEVAYVSGVIHIDPESDLPVLERVTLADATAVPAITAAGESADGEDAAMADVAGVAAPEAADGEEDKKPSPVDEPAESSILPALKPSLFIGDLRLALLKERLSALKVPSEFTGEGILVCGPAPPEAFGFDFTAAATRAGIDVRKGAKYVRDALLAEAMEASGGRCAVRKVGRGRLVIEGAPGETYYVVRKAVYALHAQAG</sequence>
<dbReference type="InterPro" id="IPR025069">
    <property type="entry name" value="Cpsf2_C"/>
</dbReference>
<evidence type="ECO:0000256" key="2">
    <source>
        <dbReference type="ARBA" id="ARBA00022664"/>
    </source>
</evidence>